<dbReference type="EMBL" id="JACZOI010000016">
    <property type="protein sequence ID" value="MBE0977092.1"/>
    <property type="molecule type" value="Genomic_DNA"/>
</dbReference>
<sequence>MASATGSIDRNKKTERECPSNEGEKTEVQPNDRRKKARLVRSGLLLSGAVAVANALIAILELIRQFID</sequence>
<name>A0AAP1WAL6_ECOLX</name>
<feature type="transmembrane region" description="Helical" evidence="2">
    <location>
        <begin position="43"/>
        <end position="63"/>
    </location>
</feature>
<comment type="caution">
    <text evidence="3">The sequence shown here is derived from an EMBL/GenBank/DDBJ whole genome shotgun (WGS) entry which is preliminary data.</text>
</comment>
<proteinExistence type="predicted"/>
<protein>
    <submittedName>
        <fullName evidence="3">Uncharacterized protein</fullName>
    </submittedName>
</protein>
<feature type="compositionally biased region" description="Basic and acidic residues" evidence="1">
    <location>
        <begin position="9"/>
        <end position="32"/>
    </location>
</feature>
<evidence type="ECO:0000256" key="2">
    <source>
        <dbReference type="SAM" id="Phobius"/>
    </source>
</evidence>
<keyword evidence="2" id="KW-0472">Membrane</keyword>
<dbReference type="NCBIfam" id="NF041473">
    <property type="entry name" value="DinQ_rel"/>
    <property type="match status" value="1"/>
</dbReference>
<evidence type="ECO:0000256" key="1">
    <source>
        <dbReference type="SAM" id="MobiDB-lite"/>
    </source>
</evidence>
<keyword evidence="2" id="KW-0812">Transmembrane</keyword>
<accession>A0AAP1WAL6</accession>
<evidence type="ECO:0000313" key="3">
    <source>
        <dbReference type="EMBL" id="MBE0977092.1"/>
    </source>
</evidence>
<organism evidence="3 4">
    <name type="scientific">Escherichia coli</name>
    <dbReference type="NCBI Taxonomy" id="562"/>
    <lineage>
        <taxon>Bacteria</taxon>
        <taxon>Pseudomonadati</taxon>
        <taxon>Pseudomonadota</taxon>
        <taxon>Gammaproteobacteria</taxon>
        <taxon>Enterobacterales</taxon>
        <taxon>Enterobacteriaceae</taxon>
        <taxon>Escherichia</taxon>
    </lineage>
</organism>
<reference evidence="3" key="1">
    <citation type="submission" date="2020-09" db="EMBL/GenBank/DDBJ databases">
        <title>Emerging polyconal dissemination of OXA-244-producing E. coli in France.</title>
        <authorList>
            <person name="Emeraud C."/>
            <person name="Girlich D."/>
            <person name="Bonnin R.A."/>
            <person name="Jousset A.B."/>
            <person name="Naas T."/>
            <person name="Dortet L."/>
        </authorList>
    </citation>
    <scope>NUCLEOTIDE SEQUENCE</scope>
    <source>
        <strain evidence="3">225E3</strain>
    </source>
</reference>
<gene>
    <name evidence="3" type="ORF">IH772_07200</name>
</gene>
<evidence type="ECO:0000313" key="4">
    <source>
        <dbReference type="Proteomes" id="UP000640866"/>
    </source>
</evidence>
<keyword evidence="2" id="KW-1133">Transmembrane helix</keyword>
<dbReference type="InterPro" id="IPR048244">
    <property type="entry name" value="DqlB-like"/>
</dbReference>
<dbReference type="Proteomes" id="UP000640866">
    <property type="component" value="Unassembled WGS sequence"/>
</dbReference>
<feature type="region of interest" description="Disordered" evidence="1">
    <location>
        <begin position="1"/>
        <end position="34"/>
    </location>
</feature>
<dbReference type="AlphaFoldDB" id="A0AAP1WAL6"/>